<comment type="subcellular location">
    <subcellularLocation>
        <location evidence="1">Cell membrane</location>
        <topology evidence="1">Multi-pass membrane protein</topology>
    </subcellularLocation>
</comment>
<keyword evidence="7 9" id="KW-0472">Membrane</keyword>
<dbReference type="EMBL" id="BAAADB010000022">
    <property type="protein sequence ID" value="GAA0515295.1"/>
    <property type="molecule type" value="Genomic_DNA"/>
</dbReference>
<protein>
    <submittedName>
        <fullName evidence="10">Murein biosynthesis integral membrane protein MurJ</fullName>
    </submittedName>
</protein>
<keyword evidence="6 9" id="KW-1133">Transmembrane helix</keyword>
<dbReference type="NCBIfam" id="TIGR01695">
    <property type="entry name" value="murJ_mviN"/>
    <property type="match status" value="1"/>
</dbReference>
<feature type="transmembrane region" description="Helical" evidence="9">
    <location>
        <begin position="423"/>
        <end position="441"/>
    </location>
</feature>
<organism evidence="10 11">
    <name type="scientific">Deinococcus depolymerans</name>
    <dbReference type="NCBI Taxonomy" id="392408"/>
    <lineage>
        <taxon>Bacteria</taxon>
        <taxon>Thermotogati</taxon>
        <taxon>Deinococcota</taxon>
        <taxon>Deinococci</taxon>
        <taxon>Deinococcales</taxon>
        <taxon>Deinococcaceae</taxon>
        <taxon>Deinococcus</taxon>
    </lineage>
</organism>
<dbReference type="Proteomes" id="UP001500191">
    <property type="component" value="Unassembled WGS sequence"/>
</dbReference>
<keyword evidence="5" id="KW-0573">Peptidoglycan synthesis</keyword>
<feature type="transmembrane region" description="Helical" evidence="9">
    <location>
        <begin position="346"/>
        <end position="370"/>
    </location>
</feature>
<evidence type="ECO:0000256" key="7">
    <source>
        <dbReference type="ARBA" id="ARBA00023136"/>
    </source>
</evidence>
<feature type="transmembrane region" description="Helical" evidence="9">
    <location>
        <begin position="447"/>
        <end position="472"/>
    </location>
</feature>
<dbReference type="InterPro" id="IPR004268">
    <property type="entry name" value="MurJ"/>
</dbReference>
<evidence type="ECO:0000313" key="11">
    <source>
        <dbReference type="Proteomes" id="UP001500191"/>
    </source>
</evidence>
<dbReference type="Pfam" id="PF03023">
    <property type="entry name" value="MurJ"/>
    <property type="match status" value="1"/>
</dbReference>
<dbReference type="InterPro" id="IPR051050">
    <property type="entry name" value="Lipid_II_flippase_MurJ/MviN"/>
</dbReference>
<feature type="compositionally biased region" description="Pro residues" evidence="8">
    <location>
        <begin position="14"/>
        <end position="25"/>
    </location>
</feature>
<feature type="transmembrane region" description="Helical" evidence="9">
    <location>
        <begin position="131"/>
        <end position="151"/>
    </location>
</feature>
<evidence type="ECO:0000256" key="4">
    <source>
        <dbReference type="ARBA" id="ARBA00022960"/>
    </source>
</evidence>
<feature type="region of interest" description="Disordered" evidence="8">
    <location>
        <begin position="1"/>
        <end position="46"/>
    </location>
</feature>
<evidence type="ECO:0000256" key="5">
    <source>
        <dbReference type="ARBA" id="ARBA00022984"/>
    </source>
</evidence>
<evidence type="ECO:0000256" key="6">
    <source>
        <dbReference type="ARBA" id="ARBA00022989"/>
    </source>
</evidence>
<keyword evidence="2" id="KW-1003">Cell membrane</keyword>
<dbReference type="PRINTS" id="PR01806">
    <property type="entry name" value="VIRFACTRMVIN"/>
</dbReference>
<feature type="transmembrane region" description="Helical" evidence="9">
    <location>
        <begin position="390"/>
        <end position="411"/>
    </location>
</feature>
<keyword evidence="4" id="KW-0133">Cell shape</keyword>
<dbReference type="PANTHER" id="PTHR47019:SF1">
    <property type="entry name" value="LIPID II FLIPPASE MURJ"/>
    <property type="match status" value="1"/>
</dbReference>
<dbReference type="PANTHER" id="PTHR47019">
    <property type="entry name" value="LIPID II FLIPPASE MURJ"/>
    <property type="match status" value="1"/>
</dbReference>
<feature type="transmembrane region" description="Helical" evidence="9">
    <location>
        <begin position="199"/>
        <end position="217"/>
    </location>
</feature>
<keyword evidence="3 9" id="KW-0812">Transmembrane</keyword>
<evidence type="ECO:0000256" key="2">
    <source>
        <dbReference type="ARBA" id="ARBA00022475"/>
    </source>
</evidence>
<evidence type="ECO:0000256" key="3">
    <source>
        <dbReference type="ARBA" id="ARBA00022692"/>
    </source>
</evidence>
<feature type="transmembrane region" description="Helical" evidence="9">
    <location>
        <begin position="511"/>
        <end position="537"/>
    </location>
</feature>
<sequence length="551" mass="58650">MKAGRDGRYSDPVSLPPSGPPPAPPELNMSFEDAGPPDAPPPANPKKSLRANTLIVMLGTLGSRLSGILRQMALNNLFSVTLVEAFNTAVTIPNLLRELLAEGALVNSFIPVYKTLDDAERRRLAQAFSGVLIAVNLLLMAAGILAAPYLVDLLLAGQSNIDRELALFMTRMVMPFLMLISLSAIAMGLLNADEHFRESSFAPVAFNIASIAALVLLPKQAEWLAFGWLIGGVAQLVVQLPALNRFGLLPTPALMGHPAVGRVIRQMAPFTLTAGARQFLNVYVLRLLSDARLFDSGTQAGYFNAQALFTTVNGLFVVSPVLAVFPRFSQAAAGKDWPQFRALTASTIRTTTFLAAPMSALIIALSPYVISVINTHAPRTAKETVKFLAGAGILSSWSLALVPWALVTVLLRTFYARERTREAVTISAIGFVLEVGLYRLLVPGLGLIGFGLSTTISGLLMTAALIVLYRRAVGFPAREVTGHLLRVVPLAAVSGGVAWLIARAVPIEPGFILTSIPVLALAGGVGLAVYLGGALALKLPEVAAVTRRLKR</sequence>
<evidence type="ECO:0000256" key="9">
    <source>
        <dbReference type="SAM" id="Phobius"/>
    </source>
</evidence>
<comment type="caution">
    <text evidence="10">The sequence shown here is derived from an EMBL/GenBank/DDBJ whole genome shotgun (WGS) entry which is preliminary data.</text>
</comment>
<feature type="transmembrane region" description="Helical" evidence="9">
    <location>
        <begin position="484"/>
        <end position="505"/>
    </location>
</feature>
<feature type="transmembrane region" description="Helical" evidence="9">
    <location>
        <begin position="171"/>
        <end position="192"/>
    </location>
</feature>
<reference evidence="10 11" key="1">
    <citation type="journal article" date="2019" name="Int. J. Syst. Evol. Microbiol.">
        <title>The Global Catalogue of Microorganisms (GCM) 10K type strain sequencing project: providing services to taxonomists for standard genome sequencing and annotation.</title>
        <authorList>
            <consortium name="The Broad Institute Genomics Platform"/>
            <consortium name="The Broad Institute Genome Sequencing Center for Infectious Disease"/>
            <person name="Wu L."/>
            <person name="Ma J."/>
        </authorList>
    </citation>
    <scope>NUCLEOTIDE SEQUENCE [LARGE SCALE GENOMIC DNA]</scope>
    <source>
        <strain evidence="10 11">JCM 14368</strain>
    </source>
</reference>
<dbReference type="CDD" id="cd13123">
    <property type="entry name" value="MATE_MurJ_like"/>
    <property type="match status" value="1"/>
</dbReference>
<keyword evidence="11" id="KW-1185">Reference proteome</keyword>
<evidence type="ECO:0000256" key="1">
    <source>
        <dbReference type="ARBA" id="ARBA00004651"/>
    </source>
</evidence>
<gene>
    <name evidence="10" type="primary">murJ</name>
    <name evidence="10" type="ORF">GCM10008937_23800</name>
</gene>
<evidence type="ECO:0000313" key="10">
    <source>
        <dbReference type="EMBL" id="GAA0515295.1"/>
    </source>
</evidence>
<feature type="transmembrane region" description="Helical" evidence="9">
    <location>
        <begin position="305"/>
        <end position="325"/>
    </location>
</feature>
<evidence type="ECO:0000256" key="8">
    <source>
        <dbReference type="SAM" id="MobiDB-lite"/>
    </source>
</evidence>
<accession>A0ABN1CAT2</accession>
<proteinExistence type="predicted"/>
<name>A0ABN1CAT2_9DEIO</name>